<evidence type="ECO:0000313" key="2">
    <source>
        <dbReference type="EMBL" id="TFK31919.1"/>
    </source>
</evidence>
<accession>A0A5C3LFL6</accession>
<dbReference type="Proteomes" id="UP000308652">
    <property type="component" value="Unassembled WGS sequence"/>
</dbReference>
<evidence type="ECO:0000313" key="3">
    <source>
        <dbReference type="Proteomes" id="UP000308652"/>
    </source>
</evidence>
<gene>
    <name evidence="2" type="ORF">BDQ12DRAFT_716704</name>
</gene>
<dbReference type="AlphaFoldDB" id="A0A5C3LFL6"/>
<organism evidence="2 3">
    <name type="scientific">Crucibulum laeve</name>
    <dbReference type="NCBI Taxonomy" id="68775"/>
    <lineage>
        <taxon>Eukaryota</taxon>
        <taxon>Fungi</taxon>
        <taxon>Dikarya</taxon>
        <taxon>Basidiomycota</taxon>
        <taxon>Agaricomycotina</taxon>
        <taxon>Agaricomycetes</taxon>
        <taxon>Agaricomycetidae</taxon>
        <taxon>Agaricales</taxon>
        <taxon>Agaricineae</taxon>
        <taxon>Nidulariaceae</taxon>
        <taxon>Crucibulum</taxon>
    </lineage>
</organism>
<keyword evidence="3" id="KW-1185">Reference proteome</keyword>
<dbReference type="OrthoDB" id="3133286at2759"/>
<proteinExistence type="predicted"/>
<protein>
    <submittedName>
        <fullName evidence="2">Uncharacterized protein</fullName>
    </submittedName>
</protein>
<sequence>MRGEVQLRYVPQAEQAPRVEQEQRGLRLQQEKRSNGQQREPLRARAFEIAVQAANRRYEAGKGQAQPSTLTNGASIDVAASSTFATTMTAIATAPSSANPLPPPATMQPTTLPPPLPPNPLIPSLLERKRPNPPRAAKLAKQATHYTLVLDAARRRLSSIRRRSDVSYLGAWRVGYMGTTRRGVRGRKEGPTESHLSAADLKIPTLSSNPRHFYLKLPRGPTATYWILYYRSKYLCPESKVDILTPGTMLLPPVMEKEVSWLGPVEPELNDLHGAGTEGFGLNGLRTAALKADVPLIPFPVLLLHKLQGRDDHRLAKEKHKWGKMTQDAKDIVRLLAMKTQVGGMRDGWDGRVKGVLLSLRTDNWKT</sequence>
<name>A0A5C3LFL6_9AGAR</name>
<feature type="region of interest" description="Disordered" evidence="1">
    <location>
        <begin position="1"/>
        <end position="41"/>
    </location>
</feature>
<feature type="compositionally biased region" description="Basic and acidic residues" evidence="1">
    <location>
        <begin position="17"/>
        <end position="41"/>
    </location>
</feature>
<dbReference type="EMBL" id="ML213696">
    <property type="protein sequence ID" value="TFK31919.1"/>
    <property type="molecule type" value="Genomic_DNA"/>
</dbReference>
<evidence type="ECO:0000256" key="1">
    <source>
        <dbReference type="SAM" id="MobiDB-lite"/>
    </source>
</evidence>
<reference evidence="2 3" key="1">
    <citation type="journal article" date="2019" name="Nat. Ecol. Evol.">
        <title>Megaphylogeny resolves global patterns of mushroom evolution.</title>
        <authorList>
            <person name="Varga T."/>
            <person name="Krizsan K."/>
            <person name="Foldi C."/>
            <person name="Dima B."/>
            <person name="Sanchez-Garcia M."/>
            <person name="Sanchez-Ramirez S."/>
            <person name="Szollosi G.J."/>
            <person name="Szarkandi J.G."/>
            <person name="Papp V."/>
            <person name="Albert L."/>
            <person name="Andreopoulos W."/>
            <person name="Angelini C."/>
            <person name="Antonin V."/>
            <person name="Barry K.W."/>
            <person name="Bougher N.L."/>
            <person name="Buchanan P."/>
            <person name="Buyck B."/>
            <person name="Bense V."/>
            <person name="Catcheside P."/>
            <person name="Chovatia M."/>
            <person name="Cooper J."/>
            <person name="Damon W."/>
            <person name="Desjardin D."/>
            <person name="Finy P."/>
            <person name="Geml J."/>
            <person name="Haridas S."/>
            <person name="Hughes K."/>
            <person name="Justo A."/>
            <person name="Karasinski D."/>
            <person name="Kautmanova I."/>
            <person name="Kiss B."/>
            <person name="Kocsube S."/>
            <person name="Kotiranta H."/>
            <person name="LaButti K.M."/>
            <person name="Lechner B.E."/>
            <person name="Liimatainen K."/>
            <person name="Lipzen A."/>
            <person name="Lukacs Z."/>
            <person name="Mihaltcheva S."/>
            <person name="Morgado L.N."/>
            <person name="Niskanen T."/>
            <person name="Noordeloos M.E."/>
            <person name="Ohm R.A."/>
            <person name="Ortiz-Santana B."/>
            <person name="Ovrebo C."/>
            <person name="Racz N."/>
            <person name="Riley R."/>
            <person name="Savchenko A."/>
            <person name="Shiryaev A."/>
            <person name="Soop K."/>
            <person name="Spirin V."/>
            <person name="Szebenyi C."/>
            <person name="Tomsovsky M."/>
            <person name="Tulloss R.E."/>
            <person name="Uehling J."/>
            <person name="Grigoriev I.V."/>
            <person name="Vagvolgyi C."/>
            <person name="Papp T."/>
            <person name="Martin F.M."/>
            <person name="Miettinen O."/>
            <person name="Hibbett D.S."/>
            <person name="Nagy L.G."/>
        </authorList>
    </citation>
    <scope>NUCLEOTIDE SEQUENCE [LARGE SCALE GENOMIC DNA]</scope>
    <source>
        <strain evidence="2 3">CBS 166.37</strain>
    </source>
</reference>